<name>A0AAN5AM45_9BACT</name>
<evidence type="ECO:0000313" key="2">
    <source>
        <dbReference type="Proteomes" id="UP001310022"/>
    </source>
</evidence>
<reference evidence="1 2" key="1">
    <citation type="submission" date="2021-12" db="EMBL/GenBank/DDBJ databases">
        <title>Genome sequencing of bacteria with rrn-lacking chromosome and rrn-plasmid.</title>
        <authorList>
            <person name="Anda M."/>
            <person name="Iwasaki W."/>
        </authorList>
    </citation>
    <scope>NUCLEOTIDE SEQUENCE [LARGE SCALE GENOMIC DNA]</scope>
    <source>
        <strain evidence="1 2">NBRC 15940</strain>
    </source>
</reference>
<accession>A0AAN5AM45</accession>
<dbReference type="RefSeq" id="WP_338238598.1">
    <property type="nucleotide sequence ID" value="NZ_BQKE01000003.1"/>
</dbReference>
<protein>
    <submittedName>
        <fullName evidence="1">Uncharacterized protein</fullName>
    </submittedName>
</protein>
<dbReference type="EMBL" id="BQKE01000003">
    <property type="protein sequence ID" value="GJM63432.1"/>
    <property type="molecule type" value="Genomic_DNA"/>
</dbReference>
<organism evidence="1 2">
    <name type="scientific">Persicobacter diffluens</name>
    <dbReference type="NCBI Taxonomy" id="981"/>
    <lineage>
        <taxon>Bacteria</taxon>
        <taxon>Pseudomonadati</taxon>
        <taxon>Bacteroidota</taxon>
        <taxon>Cytophagia</taxon>
        <taxon>Cytophagales</taxon>
        <taxon>Persicobacteraceae</taxon>
        <taxon>Persicobacter</taxon>
    </lineage>
</organism>
<proteinExistence type="predicted"/>
<comment type="caution">
    <text evidence="1">The sequence shown here is derived from an EMBL/GenBank/DDBJ whole genome shotgun (WGS) entry which is preliminary data.</text>
</comment>
<dbReference type="Proteomes" id="UP001310022">
    <property type="component" value="Unassembled WGS sequence"/>
</dbReference>
<gene>
    <name evidence="1" type="ORF">PEDI_39840</name>
</gene>
<sequence>MQDDDRLVRINKLNLELYFDSREEYEQVSADFTTFIKGKILPSLEKSLYQWFEKEEIGSLRIEKLKLDLSDIDFDVQMEALDPDYISLALNKAWEDLPLEEIKKQDQRTSTRRAFEIFLEGGTYVVDGQWEKESLSNLVKWVPAAGWKPHYLNHLFQHFSLGEVIGAVMPQVSENQLWILQAFERIVETSTLTVSPEMGEFIAVLLNGAPYEQAFEQVFSQLSFPQRQANLWLSKEQIPGDYIRAVSAFEPVLKEDILQFYLPSTAFPFTSAPLADFQAAFIDWLYAHLAREEVSPTPTSFAQKFSDPKATIAPFFREVYHIQLPKAEVEAQEVNLLLLSALFEASKFEAQGIRLERLLPDLLRSQTPFNKNQKQLLAGHWARFSSEEIHSVIGKYPSSISLWLKAFYLESLMAVDPKRAGHGLARLFSSPQAFEQSLSLMAEPAHFSAQLFRQPEQQLKTIILARPDTEWKAYFFLASLQELKKQNAENQIHSLITSLSSADLKGLPEPLSQAIVALQKSQPDAETYQQVMKELWEQKPAFQGPADKEKLMDQIKAQEKKWGNLSDSLPSQSFTTSQLNQLLEALAPLEEEVQSEEIINYIKRQVFQGNLTLTLWLQWPSFAQNFPFLKGETLRGLQEIWLKYLPYQRLKGPIGAAIKALQLPSGHWEAYLWDSLSREKTISATAKTAESYLVEKFLEFSLQARVSPSQLTAVRLDHANKQALKWLFTENHLPVLKSIDAGFAEEYLQIYDFYDKGMPLIRQLLQQVEKHIQRLPEYPKARAATFENLKQDMLQLLPDRGQPVLDLERIQQLLHQASKHWDSSGFAQEFDLSKLFPDLQGLEQLIQRGAGDIFAGIQKTLEEAGKQIEEEKEPTIAEFAVDALQRGETIEIKNAGLVLLAPFIPRLFKMKEIVNGKEIGPVEKQILGIYYLQYLATGQTQANEADLFLNKLLTEFPMGHPVPETFELSAEDKELLDGLLNAAISQWSQLGKSSLNNFRASFLMRDARIHLVEEQLWEMTVEKKSWDVLLTSLPWSYQFLRFPWMTFPIQVTWL</sequence>
<evidence type="ECO:0000313" key="1">
    <source>
        <dbReference type="EMBL" id="GJM63432.1"/>
    </source>
</evidence>
<dbReference type="AlphaFoldDB" id="A0AAN5AM45"/>
<dbReference type="InterPro" id="IPR045538">
    <property type="entry name" value="CIS_TMP"/>
</dbReference>
<dbReference type="Pfam" id="PF19268">
    <property type="entry name" value="CIS_TMP"/>
    <property type="match status" value="2"/>
</dbReference>
<keyword evidence="2" id="KW-1185">Reference proteome</keyword>